<dbReference type="EMBL" id="FNPE01000041">
    <property type="protein sequence ID" value="SDZ59700.1"/>
    <property type="molecule type" value="Genomic_DNA"/>
</dbReference>
<dbReference type="GO" id="GO:0032787">
    <property type="term" value="P:monocarboxylic acid metabolic process"/>
    <property type="evidence" value="ECO:0007669"/>
    <property type="project" value="UniProtKB-ARBA"/>
</dbReference>
<name>A0A1H3UB52_9BURK</name>
<dbReference type="PRINTS" id="PR00081">
    <property type="entry name" value="GDHRDH"/>
</dbReference>
<reference evidence="3 4" key="1">
    <citation type="submission" date="2016-10" db="EMBL/GenBank/DDBJ databases">
        <authorList>
            <person name="de Groot N.N."/>
        </authorList>
    </citation>
    <scope>NUCLEOTIDE SEQUENCE [LARGE SCALE GENOMIC DNA]</scope>
    <source>
        <strain evidence="3 4">LMG 24775</strain>
    </source>
</reference>
<dbReference type="InterPro" id="IPR011294">
    <property type="entry name" value="3-OHbutyrate_DH"/>
</dbReference>
<dbReference type="InterPro" id="IPR036291">
    <property type="entry name" value="NAD(P)-bd_dom_sf"/>
</dbReference>
<dbReference type="GeneID" id="94694350"/>
<protein>
    <submittedName>
        <fullName evidence="3">3-hydroxybutyrate dehydrogenase</fullName>
    </submittedName>
</protein>
<dbReference type="RefSeq" id="WP_017407177.1">
    <property type="nucleotide sequence ID" value="NZ_AP025556.1"/>
</dbReference>
<dbReference type="AlphaFoldDB" id="A0A1H3UB52"/>
<dbReference type="InterPro" id="IPR020904">
    <property type="entry name" value="Sc_DH/Rdtase_CS"/>
</dbReference>
<accession>A0A1H3UB52</accession>
<dbReference type="InterPro" id="IPR050259">
    <property type="entry name" value="SDR"/>
</dbReference>
<gene>
    <name evidence="3" type="ORF">SAMN05421547_14112</name>
</gene>
<dbReference type="Pfam" id="PF00106">
    <property type="entry name" value="adh_short"/>
    <property type="match status" value="1"/>
</dbReference>
<dbReference type="PRINTS" id="PR00080">
    <property type="entry name" value="SDRFAMILY"/>
</dbReference>
<comment type="similarity">
    <text evidence="1 2">Belongs to the short-chain dehydrogenases/reductases (SDR) family.</text>
</comment>
<evidence type="ECO:0000256" key="1">
    <source>
        <dbReference type="ARBA" id="ARBA00006484"/>
    </source>
</evidence>
<dbReference type="FunFam" id="3.40.50.720:FF:000084">
    <property type="entry name" value="Short-chain dehydrogenase reductase"/>
    <property type="match status" value="1"/>
</dbReference>
<proteinExistence type="inferred from homology"/>
<evidence type="ECO:0000313" key="3">
    <source>
        <dbReference type="EMBL" id="SDZ59700.1"/>
    </source>
</evidence>
<dbReference type="Proteomes" id="UP000183417">
    <property type="component" value="Unassembled WGS sequence"/>
</dbReference>
<evidence type="ECO:0000256" key="2">
    <source>
        <dbReference type="RuleBase" id="RU000363"/>
    </source>
</evidence>
<evidence type="ECO:0000313" key="4">
    <source>
        <dbReference type="Proteomes" id="UP000183417"/>
    </source>
</evidence>
<dbReference type="Gene3D" id="3.40.50.720">
    <property type="entry name" value="NAD(P)-binding Rossmann-like Domain"/>
    <property type="match status" value="1"/>
</dbReference>
<dbReference type="InterPro" id="IPR002347">
    <property type="entry name" value="SDR_fam"/>
</dbReference>
<dbReference type="PANTHER" id="PTHR42879:SF2">
    <property type="entry name" value="3-OXOACYL-[ACYL-CARRIER-PROTEIN] REDUCTASE FABG"/>
    <property type="match status" value="1"/>
</dbReference>
<dbReference type="GO" id="GO:0003858">
    <property type="term" value="F:3-hydroxybutyrate dehydrogenase activity"/>
    <property type="evidence" value="ECO:0007669"/>
    <property type="project" value="InterPro"/>
</dbReference>
<dbReference type="NCBIfam" id="NF009093">
    <property type="entry name" value="PRK12429.1"/>
    <property type="match status" value="1"/>
</dbReference>
<dbReference type="NCBIfam" id="TIGR01963">
    <property type="entry name" value="PHB_DH"/>
    <property type="match status" value="1"/>
</dbReference>
<dbReference type="PANTHER" id="PTHR42879">
    <property type="entry name" value="3-OXOACYL-(ACYL-CARRIER-PROTEIN) REDUCTASE"/>
    <property type="match status" value="1"/>
</dbReference>
<sequence length="272" mass="28097">MNPTPSTPASRPHAGRVAWITGSTSGIGLAVARHLASEGAAIALHGQAAASAETDALVREIAQTHGVPVRHYGLDLRDGSAIAPLAQRIAAEMGAIDILVNNAGMQHVSPLLEFPAGKWDELLAVNLSAPFHAIQACAPQMLERGWGRIINIASVSGLVGVARKPAYVASKHGLIGLTKSVALEFATTPVTCNAICPGWVLTPLVQRQIDALAAREGLDADAAARQLLGAKQPSQAFVTVEQVAALAGFLASEQAAQVRGAHWNMDGGFAAA</sequence>
<dbReference type="PROSITE" id="PS00061">
    <property type="entry name" value="ADH_SHORT"/>
    <property type="match status" value="1"/>
</dbReference>
<organism evidence="3 4">
    <name type="scientific">Delftia lacustris</name>
    <dbReference type="NCBI Taxonomy" id="558537"/>
    <lineage>
        <taxon>Bacteria</taxon>
        <taxon>Pseudomonadati</taxon>
        <taxon>Pseudomonadota</taxon>
        <taxon>Betaproteobacteria</taxon>
        <taxon>Burkholderiales</taxon>
        <taxon>Comamonadaceae</taxon>
        <taxon>Delftia</taxon>
    </lineage>
</organism>
<dbReference type="SUPFAM" id="SSF51735">
    <property type="entry name" value="NAD(P)-binding Rossmann-fold domains"/>
    <property type="match status" value="1"/>
</dbReference>